<feature type="coiled-coil region" evidence="10">
    <location>
        <begin position="34"/>
        <end position="86"/>
    </location>
</feature>
<dbReference type="EMBL" id="CBTN010000066">
    <property type="protein sequence ID" value="CDH59173.1"/>
    <property type="molecule type" value="Genomic_DNA"/>
</dbReference>
<feature type="repeat" description="WD" evidence="9">
    <location>
        <begin position="467"/>
        <end position="508"/>
    </location>
</feature>
<feature type="compositionally biased region" description="Low complexity" evidence="11">
    <location>
        <begin position="120"/>
        <end position="137"/>
    </location>
</feature>
<evidence type="ECO:0000256" key="2">
    <source>
        <dbReference type="ARBA" id="ARBA00022491"/>
    </source>
</evidence>
<keyword evidence="7" id="KW-0539">Nucleus</keyword>
<evidence type="ECO:0000256" key="7">
    <source>
        <dbReference type="ARBA" id="ARBA00023242"/>
    </source>
</evidence>
<evidence type="ECO:0000256" key="3">
    <source>
        <dbReference type="ARBA" id="ARBA00022574"/>
    </source>
</evidence>
<dbReference type="SUPFAM" id="SSF50978">
    <property type="entry name" value="WD40 repeat-like"/>
    <property type="match status" value="1"/>
</dbReference>
<comment type="similarity">
    <text evidence="8">Belongs to the WD repeat TUP1 family.</text>
</comment>
<dbReference type="Gene3D" id="1.20.5.340">
    <property type="match status" value="1"/>
</dbReference>
<feature type="region of interest" description="Disordered" evidence="11">
    <location>
        <begin position="87"/>
        <end position="298"/>
    </location>
</feature>
<dbReference type="STRING" id="1263082.A0A068S9Y9"/>
<dbReference type="Pfam" id="PF00400">
    <property type="entry name" value="WD40"/>
    <property type="match status" value="7"/>
</dbReference>
<evidence type="ECO:0000256" key="1">
    <source>
        <dbReference type="ARBA" id="ARBA00004123"/>
    </source>
</evidence>
<evidence type="ECO:0000256" key="6">
    <source>
        <dbReference type="ARBA" id="ARBA00023163"/>
    </source>
</evidence>
<dbReference type="InterPro" id="IPR020472">
    <property type="entry name" value="WD40_PAC1"/>
</dbReference>
<proteinExistence type="inferred from homology"/>
<evidence type="ECO:0000259" key="12">
    <source>
        <dbReference type="Pfam" id="PF08581"/>
    </source>
</evidence>
<dbReference type="PROSITE" id="PS00678">
    <property type="entry name" value="WD_REPEATS_1"/>
    <property type="match status" value="3"/>
</dbReference>
<dbReference type="AlphaFoldDB" id="A0A068S9Y9"/>
<evidence type="ECO:0000313" key="14">
    <source>
        <dbReference type="Proteomes" id="UP000027586"/>
    </source>
</evidence>
<feature type="compositionally biased region" description="Pro residues" evidence="11">
    <location>
        <begin position="248"/>
        <end position="281"/>
    </location>
</feature>
<protein>
    <submittedName>
        <fullName evidence="13">Transcriptional repressor rco-1</fullName>
    </submittedName>
</protein>
<evidence type="ECO:0000256" key="8">
    <source>
        <dbReference type="ARBA" id="ARBA00060760"/>
    </source>
</evidence>
<keyword evidence="4" id="KW-0677">Repeat</keyword>
<dbReference type="OrthoDB" id="17410at2759"/>
<reference evidence="13" key="1">
    <citation type="submission" date="2013-08" db="EMBL/GenBank/DDBJ databases">
        <title>Gene expansion shapes genome architecture in the human pathogen Lichtheimia corymbifera: an evolutionary genomics analysis in the ancient terrestrial Mucorales (Mucoromycotina).</title>
        <authorList>
            <person name="Schwartze V.U."/>
            <person name="Winter S."/>
            <person name="Shelest E."/>
            <person name="Marcet-Houben M."/>
            <person name="Horn F."/>
            <person name="Wehner S."/>
            <person name="Hoffmann K."/>
            <person name="Riege K."/>
            <person name="Sammeth M."/>
            <person name="Nowrousian M."/>
            <person name="Valiante V."/>
            <person name="Linde J."/>
            <person name="Jacobsen I.D."/>
            <person name="Marz M."/>
            <person name="Brakhage A.A."/>
            <person name="Gabaldon T."/>
            <person name="Bocker S."/>
            <person name="Voigt K."/>
        </authorList>
    </citation>
    <scope>NUCLEOTIDE SEQUENCE [LARGE SCALE GENOMIC DNA]</scope>
    <source>
        <strain evidence="13">FSU 9682</strain>
    </source>
</reference>
<dbReference type="PRINTS" id="PR00320">
    <property type="entry name" value="GPROTEINBRPT"/>
</dbReference>
<keyword evidence="6" id="KW-0804">Transcription</keyword>
<accession>A0A068S9Y9</accession>
<dbReference type="GO" id="GO:0005634">
    <property type="term" value="C:nucleus"/>
    <property type="evidence" value="ECO:0007669"/>
    <property type="project" value="UniProtKB-SubCell"/>
</dbReference>
<feature type="repeat" description="WD" evidence="9">
    <location>
        <begin position="509"/>
        <end position="550"/>
    </location>
</feature>
<dbReference type="VEuPathDB" id="FungiDB:LCOR_10000.1"/>
<evidence type="ECO:0000313" key="13">
    <source>
        <dbReference type="EMBL" id="CDH59173.1"/>
    </source>
</evidence>
<feature type="repeat" description="WD" evidence="9">
    <location>
        <begin position="385"/>
        <end position="419"/>
    </location>
</feature>
<dbReference type="InterPro" id="IPR015943">
    <property type="entry name" value="WD40/YVTN_repeat-like_dom_sf"/>
</dbReference>
<comment type="caution">
    <text evidence="13">The sequence shown here is derived from an EMBL/GenBank/DDBJ whole genome shotgun (WGS) entry which is preliminary data.</text>
</comment>
<gene>
    <name evidence="13" type="ORF">LCOR_10000.1</name>
</gene>
<dbReference type="PROSITE" id="PS50082">
    <property type="entry name" value="WD_REPEATS_2"/>
    <property type="match status" value="6"/>
</dbReference>
<evidence type="ECO:0000256" key="4">
    <source>
        <dbReference type="ARBA" id="ARBA00022737"/>
    </source>
</evidence>
<keyword evidence="5" id="KW-0805">Transcription regulation</keyword>
<sequence length="645" mass="70189">MVPAPQSRIVEMLDAIRGEFDQLAREVYMNKSERDNIEHKMATQLQEMHNFQQNLLDFERQQQQMKKQYEDEIARLRQQLEIAQMRSGHSGMPPNTNAAAAAGSGHPQPPSSQAPPPPQQQQQQQQHQQQQQQQQPPSIGPGSNYFGGIMNANGNGTSQGPPLVAPTQMADHPHPSSHGGYPPSSQAPATVPHGSAPGYMNGSGNQQGYGGYPPRGPAPGTPSSTHATTPMSVDSGSAMTPKRKSLPSGPPPPPSGTAPPPAPPPSQAPPPSGAMVPPPRPKSQMGMSGSGTLADVDPETVPANMKVEGRDWFALFNPKTPRYLKVDLVHNLDHSSVVCCVKFSADGRWMAAGCNRATYIYDVATGDCTSVLNDENAQKEGDLYIRSVCFSPDGKYLATGAEDKKIRIWDIARNRIRNTFSGHDQDIYSLDFSRDGRVIVSGSGDRTVRIWDMHEQKVMHVIPIQDADQKDPGVTSVAISPDSRLVAAGSLDKMVRVWDIQTAQPLERLEGHKDSVYSVAFMPNGRTLVSGSLDKTIKVWQLGTGTDSRGYNMDRDRKGPCQMTLTGHKDFVLSVACTPDGNWIVSGSKDRGVQFWDYHTGQTQFMLQGHKNSVISVAISPSGRPLFATGSGDNRARIWSYEPYS</sequence>
<feature type="repeat" description="WD" evidence="9">
    <location>
        <begin position="420"/>
        <end position="461"/>
    </location>
</feature>
<dbReference type="PROSITE" id="PS50294">
    <property type="entry name" value="WD_REPEATS_REGION"/>
    <property type="match status" value="6"/>
</dbReference>
<dbReference type="InterPro" id="IPR013890">
    <property type="entry name" value="Tscrpt_rep_Tup1_N"/>
</dbReference>
<dbReference type="Gene3D" id="2.130.10.10">
    <property type="entry name" value="YVTN repeat-like/Quinoprotein amine dehydrogenase"/>
    <property type="match status" value="1"/>
</dbReference>
<feature type="compositionally biased region" description="Polar residues" evidence="11">
    <location>
        <begin position="226"/>
        <end position="238"/>
    </location>
</feature>
<keyword evidence="14" id="KW-1185">Reference proteome</keyword>
<keyword evidence="3 9" id="KW-0853">WD repeat</keyword>
<dbReference type="InterPro" id="IPR001680">
    <property type="entry name" value="WD40_rpt"/>
</dbReference>
<feature type="repeat" description="WD" evidence="9">
    <location>
        <begin position="607"/>
        <end position="645"/>
    </location>
</feature>
<dbReference type="InterPro" id="IPR036322">
    <property type="entry name" value="WD40_repeat_dom_sf"/>
</dbReference>
<dbReference type="Proteomes" id="UP000027586">
    <property type="component" value="Unassembled WGS sequence"/>
</dbReference>
<feature type="domain" description="Transcriptional repressor Tup1 N-terminal" evidence="12">
    <location>
        <begin position="8"/>
        <end position="81"/>
    </location>
</feature>
<dbReference type="Pfam" id="PF08581">
    <property type="entry name" value="Tup_N"/>
    <property type="match status" value="1"/>
</dbReference>
<dbReference type="CDD" id="cd00200">
    <property type="entry name" value="WD40"/>
    <property type="match status" value="1"/>
</dbReference>
<evidence type="ECO:0000256" key="9">
    <source>
        <dbReference type="PROSITE-ProRule" id="PRU00221"/>
    </source>
</evidence>
<comment type="subcellular location">
    <subcellularLocation>
        <location evidence="1">Nucleus</location>
    </subcellularLocation>
</comment>
<keyword evidence="10" id="KW-0175">Coiled coil</keyword>
<name>A0A068S9Y9_9FUNG</name>
<evidence type="ECO:0000256" key="11">
    <source>
        <dbReference type="SAM" id="MobiDB-lite"/>
    </source>
</evidence>
<dbReference type="PANTHER" id="PTHR19848:SF8">
    <property type="entry name" value="F-BOX AND WD REPEAT DOMAIN CONTAINING 7"/>
    <property type="match status" value="1"/>
</dbReference>
<dbReference type="PANTHER" id="PTHR19848">
    <property type="entry name" value="WD40 REPEAT PROTEIN"/>
    <property type="match status" value="1"/>
</dbReference>
<feature type="compositionally biased region" description="Pro residues" evidence="11">
    <location>
        <begin position="107"/>
        <end position="119"/>
    </location>
</feature>
<feature type="repeat" description="WD" evidence="9">
    <location>
        <begin position="565"/>
        <end position="606"/>
    </location>
</feature>
<evidence type="ECO:0000256" key="5">
    <source>
        <dbReference type="ARBA" id="ARBA00023015"/>
    </source>
</evidence>
<evidence type="ECO:0000256" key="10">
    <source>
        <dbReference type="SAM" id="Coils"/>
    </source>
</evidence>
<dbReference type="FunFam" id="2.130.10.10:FF:000503">
    <property type="entry name" value="Glucose repression regulatory protein TUP1"/>
    <property type="match status" value="1"/>
</dbReference>
<organism evidence="13 14">
    <name type="scientific">Lichtheimia corymbifera JMRC:FSU:9682</name>
    <dbReference type="NCBI Taxonomy" id="1263082"/>
    <lineage>
        <taxon>Eukaryota</taxon>
        <taxon>Fungi</taxon>
        <taxon>Fungi incertae sedis</taxon>
        <taxon>Mucoromycota</taxon>
        <taxon>Mucoromycotina</taxon>
        <taxon>Mucoromycetes</taxon>
        <taxon>Mucorales</taxon>
        <taxon>Lichtheimiaceae</taxon>
        <taxon>Lichtheimia</taxon>
    </lineage>
</organism>
<keyword evidence="2" id="KW-0678">Repressor</keyword>
<dbReference type="SMART" id="SM00320">
    <property type="entry name" value="WD40"/>
    <property type="match status" value="7"/>
</dbReference>
<dbReference type="InterPro" id="IPR019775">
    <property type="entry name" value="WD40_repeat_CS"/>
</dbReference>